<organism evidence="1 2">
    <name type="scientific">Hyaloperonospora arabidopsidis (strain Emoy2)</name>
    <name type="common">Downy mildew agent</name>
    <name type="synonym">Peronospora arabidopsidis</name>
    <dbReference type="NCBI Taxonomy" id="559515"/>
    <lineage>
        <taxon>Eukaryota</taxon>
        <taxon>Sar</taxon>
        <taxon>Stramenopiles</taxon>
        <taxon>Oomycota</taxon>
        <taxon>Peronosporomycetes</taxon>
        <taxon>Peronosporales</taxon>
        <taxon>Peronosporaceae</taxon>
        <taxon>Hyaloperonospora</taxon>
    </lineage>
</organism>
<evidence type="ECO:0000313" key="2">
    <source>
        <dbReference type="Proteomes" id="UP000011713"/>
    </source>
</evidence>
<dbReference type="EMBL" id="JH597840">
    <property type="status" value="NOT_ANNOTATED_CDS"/>
    <property type="molecule type" value="Genomic_DNA"/>
</dbReference>
<reference evidence="1" key="2">
    <citation type="submission" date="2015-06" db="UniProtKB">
        <authorList>
            <consortium name="EnsemblProtists"/>
        </authorList>
    </citation>
    <scope>IDENTIFICATION</scope>
    <source>
        <strain evidence="1">Emoy2</strain>
    </source>
</reference>
<sequence>MHIVSTSLERAVGQGASLTSVARNLDGRAVVAATQDQSMRIVNLRTQHLVTCGSDAMSGSSSFGTLNTWPSVYIEKESMRKVVANCFHSTILM</sequence>
<name>M4BTC7_HYAAE</name>
<protein>
    <submittedName>
        <fullName evidence="1">Uncharacterized protein</fullName>
    </submittedName>
</protein>
<evidence type="ECO:0000313" key="1">
    <source>
        <dbReference type="EnsemblProtists" id="HpaP809712"/>
    </source>
</evidence>
<accession>M4BTC7</accession>
<dbReference type="VEuPathDB" id="FungiDB:HpaG809712"/>
<dbReference type="EnsemblProtists" id="HpaT809712">
    <property type="protein sequence ID" value="HpaP809712"/>
    <property type="gene ID" value="HpaG809712"/>
</dbReference>
<keyword evidence="2" id="KW-1185">Reference proteome</keyword>
<dbReference type="AlphaFoldDB" id="M4BTC7"/>
<dbReference type="InParanoid" id="M4BTC7"/>
<reference evidence="2" key="1">
    <citation type="journal article" date="2010" name="Science">
        <title>Signatures of adaptation to obligate biotrophy in the Hyaloperonospora arabidopsidis genome.</title>
        <authorList>
            <person name="Baxter L."/>
            <person name="Tripathy S."/>
            <person name="Ishaque N."/>
            <person name="Boot N."/>
            <person name="Cabral A."/>
            <person name="Kemen E."/>
            <person name="Thines M."/>
            <person name="Ah-Fong A."/>
            <person name="Anderson R."/>
            <person name="Badejoko W."/>
            <person name="Bittner-Eddy P."/>
            <person name="Boore J.L."/>
            <person name="Chibucos M.C."/>
            <person name="Coates M."/>
            <person name="Dehal P."/>
            <person name="Delehaunty K."/>
            <person name="Dong S."/>
            <person name="Downton P."/>
            <person name="Dumas B."/>
            <person name="Fabro G."/>
            <person name="Fronick C."/>
            <person name="Fuerstenberg S.I."/>
            <person name="Fulton L."/>
            <person name="Gaulin E."/>
            <person name="Govers F."/>
            <person name="Hughes L."/>
            <person name="Humphray S."/>
            <person name="Jiang R.H."/>
            <person name="Judelson H."/>
            <person name="Kamoun S."/>
            <person name="Kyung K."/>
            <person name="Meijer H."/>
            <person name="Minx P."/>
            <person name="Morris P."/>
            <person name="Nelson J."/>
            <person name="Phuntumart V."/>
            <person name="Qutob D."/>
            <person name="Rehmany A."/>
            <person name="Rougon-Cardoso A."/>
            <person name="Ryden P."/>
            <person name="Torto-Alalibo T."/>
            <person name="Studholme D."/>
            <person name="Wang Y."/>
            <person name="Win J."/>
            <person name="Wood J."/>
            <person name="Clifton S.W."/>
            <person name="Rogers J."/>
            <person name="Van den Ackerveken G."/>
            <person name="Jones J.D."/>
            <person name="McDowell J.M."/>
            <person name="Beynon J."/>
            <person name="Tyler B.M."/>
        </authorList>
    </citation>
    <scope>NUCLEOTIDE SEQUENCE [LARGE SCALE GENOMIC DNA]</scope>
    <source>
        <strain evidence="2">Emoy2</strain>
    </source>
</reference>
<proteinExistence type="predicted"/>
<dbReference type="Proteomes" id="UP000011713">
    <property type="component" value="Unassembled WGS sequence"/>
</dbReference>
<dbReference type="HOGENOM" id="CLU_2404225_0_0_1"/>